<dbReference type="RefSeq" id="WP_181930516.1">
    <property type="nucleotide sequence ID" value="NZ_CP054698.1"/>
</dbReference>
<dbReference type="Gene3D" id="3.40.630.30">
    <property type="match status" value="1"/>
</dbReference>
<evidence type="ECO:0000313" key="3">
    <source>
        <dbReference type="Proteomes" id="UP000514713"/>
    </source>
</evidence>
<sequence length="163" mass="18430">MNESNAHAFLSWRYEPLYDLYNYSEPEANLLQHILHPQNTFYSILDENGELVAYCSFGQDGQVSGGDYHEQALDIGMGIRPDLTGRGKGAEYANAVLEFADSLFQPKAFRVTIAAFNKRAIRVWQKLGFKHQQSFERGSDGMQFIVLLRADCCKTSPNLENLA</sequence>
<gene>
    <name evidence="2" type="ORF">HUN01_06070</name>
</gene>
<dbReference type="EMBL" id="CP054698">
    <property type="protein sequence ID" value="QMS87166.1"/>
    <property type="molecule type" value="Genomic_DNA"/>
</dbReference>
<name>A0A7D7R0U2_9NOSO</name>
<protein>
    <submittedName>
        <fullName evidence="2">GNAT family N-acetyltransferase</fullName>
    </submittedName>
</protein>
<keyword evidence="2" id="KW-0808">Transferase</keyword>
<dbReference type="GO" id="GO:0016747">
    <property type="term" value="F:acyltransferase activity, transferring groups other than amino-acyl groups"/>
    <property type="evidence" value="ECO:0007669"/>
    <property type="project" value="InterPro"/>
</dbReference>
<keyword evidence="3" id="KW-1185">Reference proteome</keyword>
<dbReference type="Proteomes" id="UP000514713">
    <property type="component" value="Chromosome"/>
</dbReference>
<dbReference type="InterPro" id="IPR000182">
    <property type="entry name" value="GNAT_dom"/>
</dbReference>
<dbReference type="Pfam" id="PF00583">
    <property type="entry name" value="Acetyltransf_1"/>
    <property type="match status" value="1"/>
</dbReference>
<proteinExistence type="predicted"/>
<dbReference type="InterPro" id="IPR016181">
    <property type="entry name" value="Acyl_CoA_acyltransferase"/>
</dbReference>
<dbReference type="SUPFAM" id="SSF55729">
    <property type="entry name" value="Acyl-CoA N-acyltransferases (Nat)"/>
    <property type="match status" value="1"/>
</dbReference>
<evidence type="ECO:0000259" key="1">
    <source>
        <dbReference type="PROSITE" id="PS51186"/>
    </source>
</evidence>
<accession>A0A7D7R0U2</accession>
<feature type="domain" description="N-acetyltransferase" evidence="1">
    <location>
        <begin position="1"/>
        <end position="151"/>
    </location>
</feature>
<dbReference type="KEGG" id="ned:HUN01_06070"/>
<organism evidence="2 3">
    <name type="scientific">Nostoc edaphicum CCNP1411</name>
    <dbReference type="NCBI Taxonomy" id="1472755"/>
    <lineage>
        <taxon>Bacteria</taxon>
        <taxon>Bacillati</taxon>
        <taxon>Cyanobacteriota</taxon>
        <taxon>Cyanophyceae</taxon>
        <taxon>Nostocales</taxon>
        <taxon>Nostocaceae</taxon>
        <taxon>Nostoc</taxon>
    </lineage>
</organism>
<dbReference type="AlphaFoldDB" id="A0A7D7R0U2"/>
<dbReference type="PROSITE" id="PS51186">
    <property type="entry name" value="GNAT"/>
    <property type="match status" value="1"/>
</dbReference>
<reference evidence="3" key="1">
    <citation type="submission" date="2020-06" db="EMBL/GenBank/DDBJ databases">
        <title>Nostoc edaphicum CCNP1411 genome.</title>
        <authorList>
            <person name="Fidor A."/>
            <person name="Grabski M."/>
            <person name="Gawor J."/>
            <person name="Gromadka R."/>
            <person name="Wegrzyn G."/>
            <person name="Mazur-Marzec H."/>
        </authorList>
    </citation>
    <scope>NUCLEOTIDE SEQUENCE [LARGE SCALE GENOMIC DNA]</scope>
    <source>
        <strain evidence="3">CCNP1411</strain>
    </source>
</reference>
<evidence type="ECO:0000313" key="2">
    <source>
        <dbReference type="EMBL" id="QMS87166.1"/>
    </source>
</evidence>